<accession>A0A6J4N710</accession>
<reference evidence="2" key="1">
    <citation type="submission" date="2020-02" db="EMBL/GenBank/DDBJ databases">
        <authorList>
            <person name="Meier V. D."/>
        </authorList>
    </citation>
    <scope>NUCLEOTIDE SEQUENCE</scope>
    <source>
        <strain evidence="2">AVDCRST_MAG64</strain>
    </source>
</reference>
<name>A0A6J4N710_9BACT</name>
<feature type="non-terminal residue" evidence="2">
    <location>
        <position position="1"/>
    </location>
</feature>
<proteinExistence type="predicted"/>
<dbReference type="EMBL" id="CADCUQ010000058">
    <property type="protein sequence ID" value="CAA9374812.1"/>
    <property type="molecule type" value="Genomic_DNA"/>
</dbReference>
<dbReference type="AlphaFoldDB" id="A0A6J4N710"/>
<protein>
    <submittedName>
        <fullName evidence="2">Uncharacterized protein</fullName>
    </submittedName>
</protein>
<feature type="compositionally biased region" description="Basic residues" evidence="1">
    <location>
        <begin position="115"/>
        <end position="126"/>
    </location>
</feature>
<feature type="compositionally biased region" description="Basic and acidic residues" evidence="1">
    <location>
        <begin position="32"/>
        <end position="45"/>
    </location>
</feature>
<gene>
    <name evidence="2" type="ORF">AVDCRST_MAG64-239</name>
</gene>
<organism evidence="2">
    <name type="scientific">uncultured Phycisphaerae bacterium</name>
    <dbReference type="NCBI Taxonomy" id="904963"/>
    <lineage>
        <taxon>Bacteria</taxon>
        <taxon>Pseudomonadati</taxon>
        <taxon>Planctomycetota</taxon>
        <taxon>Phycisphaerae</taxon>
        <taxon>environmental samples</taxon>
    </lineage>
</organism>
<feature type="region of interest" description="Disordered" evidence="1">
    <location>
        <begin position="1"/>
        <end position="126"/>
    </location>
</feature>
<evidence type="ECO:0000313" key="2">
    <source>
        <dbReference type="EMBL" id="CAA9374812.1"/>
    </source>
</evidence>
<feature type="non-terminal residue" evidence="2">
    <location>
        <position position="126"/>
    </location>
</feature>
<sequence length="126" mass="13937">RRRGGEVRRGRQVAVGDDRQVPETRAGAGRAAEARRGASGDERLRRVSAVLRQLPPAAPQERVRLPRPVRRRVGAGEPEAVRAGPGRVPQGDRAAQRRDRRPGAVPDRRDVLRRGQVRGGRRRTAL</sequence>
<evidence type="ECO:0000256" key="1">
    <source>
        <dbReference type="SAM" id="MobiDB-lite"/>
    </source>
</evidence>